<evidence type="ECO:0000313" key="2">
    <source>
        <dbReference type="Proteomes" id="UP001500432"/>
    </source>
</evidence>
<reference evidence="2" key="1">
    <citation type="journal article" date="2019" name="Int. J. Syst. Evol. Microbiol.">
        <title>The Global Catalogue of Microorganisms (GCM) 10K type strain sequencing project: providing services to taxonomists for standard genome sequencing and annotation.</title>
        <authorList>
            <consortium name="The Broad Institute Genomics Platform"/>
            <consortium name="The Broad Institute Genome Sequencing Center for Infectious Disease"/>
            <person name="Wu L."/>
            <person name="Ma J."/>
        </authorList>
    </citation>
    <scope>NUCLEOTIDE SEQUENCE [LARGE SCALE GENOMIC DNA]</scope>
    <source>
        <strain evidence="2">JCM 16034</strain>
    </source>
</reference>
<organism evidence="1 2">
    <name type="scientific">Sinomonas flava</name>
    <dbReference type="NCBI Taxonomy" id="496857"/>
    <lineage>
        <taxon>Bacteria</taxon>
        <taxon>Bacillati</taxon>
        <taxon>Actinomycetota</taxon>
        <taxon>Actinomycetes</taxon>
        <taxon>Micrococcales</taxon>
        <taxon>Micrococcaceae</taxon>
        <taxon>Sinomonas</taxon>
    </lineage>
</organism>
<dbReference type="Proteomes" id="UP001500432">
    <property type="component" value="Unassembled WGS sequence"/>
</dbReference>
<name>A0ABP5NPD2_9MICC</name>
<gene>
    <name evidence="1" type="ORF">GCM10009849_18060</name>
</gene>
<keyword evidence="2" id="KW-1185">Reference proteome</keyword>
<comment type="caution">
    <text evidence="1">The sequence shown here is derived from an EMBL/GenBank/DDBJ whole genome shotgun (WGS) entry which is preliminary data.</text>
</comment>
<proteinExistence type="predicted"/>
<sequence length="121" mass="13299">MGGWVIQGYPVSTETFLAITRDDMAEQAKEGGDWRRVKRDPEAAKRYIEERVAPLMGAFGMGGGQEETALSLRDAVLVNSVTLRVPAIRIPLTSIQAWWHVSMEVKESRSYSSGIAVGVGF</sequence>
<accession>A0ABP5NPD2</accession>
<evidence type="ECO:0000313" key="1">
    <source>
        <dbReference type="EMBL" id="GAA2199878.1"/>
    </source>
</evidence>
<protein>
    <submittedName>
        <fullName evidence="1">Uncharacterized protein</fullName>
    </submittedName>
</protein>
<dbReference type="EMBL" id="BAAAQW010000005">
    <property type="protein sequence ID" value="GAA2199878.1"/>
    <property type="molecule type" value="Genomic_DNA"/>
</dbReference>